<feature type="transmembrane region" description="Helical" evidence="1">
    <location>
        <begin position="6"/>
        <end position="28"/>
    </location>
</feature>
<dbReference type="Pfam" id="PF13432">
    <property type="entry name" value="TPR_16"/>
    <property type="match status" value="1"/>
</dbReference>
<dbReference type="InterPro" id="IPR019734">
    <property type="entry name" value="TPR_rpt"/>
</dbReference>
<accession>A0A388TLT6</accession>
<keyword evidence="1" id="KW-1133">Transmembrane helix</keyword>
<dbReference type="SUPFAM" id="SSF48452">
    <property type="entry name" value="TPR-like"/>
    <property type="match status" value="1"/>
</dbReference>
<reference evidence="2 3" key="1">
    <citation type="journal article" date="2019" name="ISME J.">
        <title>Genome analyses of uncultured TG2/ZB3 bacteria in 'Margulisbacteria' specifically attached to ectosymbiotic spirochetes of protists in the termite gut.</title>
        <authorList>
            <person name="Utami Y.D."/>
            <person name="Kuwahara H."/>
            <person name="Igai K."/>
            <person name="Murakami T."/>
            <person name="Sugaya K."/>
            <person name="Morikawa T."/>
            <person name="Nagura Y."/>
            <person name="Yuki M."/>
            <person name="Deevong P."/>
            <person name="Inoue T."/>
            <person name="Kihara K."/>
            <person name="Lo N."/>
            <person name="Yamada A."/>
            <person name="Ohkuma M."/>
            <person name="Hongoh Y."/>
        </authorList>
    </citation>
    <scope>NUCLEOTIDE SEQUENCE [LARGE SCALE GENOMIC DNA]</scope>
    <source>
        <strain evidence="2">RsDinE6-01</strain>
    </source>
</reference>
<dbReference type="AlphaFoldDB" id="A0A388TLT6"/>
<organism evidence="2 3">
    <name type="scientific">Candidatus Termititenax dinenymphae</name>
    <dbReference type="NCBI Taxonomy" id="2218523"/>
    <lineage>
        <taxon>Bacteria</taxon>
        <taxon>Bacillati</taxon>
        <taxon>Candidatus Margulisiibacteriota</taxon>
        <taxon>Candidatus Termititenacia</taxon>
        <taxon>Candidatus Termititenacales</taxon>
        <taxon>Candidatus Termititenacaceae</taxon>
        <taxon>Candidatus Termititenax</taxon>
    </lineage>
</organism>
<dbReference type="Proteomes" id="UP000282196">
    <property type="component" value="Unassembled WGS sequence"/>
</dbReference>
<comment type="caution">
    <text evidence="2">The sequence shown here is derived from an EMBL/GenBank/DDBJ whole genome shotgun (WGS) entry which is preliminary data.</text>
</comment>
<proteinExistence type="predicted"/>
<protein>
    <submittedName>
        <fullName evidence="2">Uncharacterized protein</fullName>
    </submittedName>
</protein>
<dbReference type="EMBL" id="BGZP01000001">
    <property type="protein sequence ID" value="GBR77365.1"/>
    <property type="molecule type" value="Genomic_DNA"/>
</dbReference>
<dbReference type="InterPro" id="IPR011990">
    <property type="entry name" value="TPR-like_helical_dom_sf"/>
</dbReference>
<gene>
    <name evidence="2" type="ORF">RDn1_024</name>
</gene>
<evidence type="ECO:0000313" key="3">
    <source>
        <dbReference type="Proteomes" id="UP000282196"/>
    </source>
</evidence>
<sequence>MLNNPVILGVLLAVVCYIAYDLVAAIISNNQTDTLIARANTAYDNNRFRECAKCLERVVRREPGNTLQNFRLAWAYHLLGQLEPAFRYMLKAAELDAKYIDARSVLAEWYYEQNDHWRALLYARQAIELDKYQYDARLTLGKCCVALGDTATATEEVAFFERYGQESYACELTECIREGK</sequence>
<keyword evidence="1" id="KW-0812">Transmembrane</keyword>
<evidence type="ECO:0000256" key="1">
    <source>
        <dbReference type="SAM" id="Phobius"/>
    </source>
</evidence>
<evidence type="ECO:0000313" key="2">
    <source>
        <dbReference type="EMBL" id="GBR77365.1"/>
    </source>
</evidence>
<dbReference type="SMART" id="SM00028">
    <property type="entry name" value="TPR"/>
    <property type="match status" value="3"/>
</dbReference>
<dbReference type="Gene3D" id="1.25.40.10">
    <property type="entry name" value="Tetratricopeptide repeat domain"/>
    <property type="match status" value="1"/>
</dbReference>
<name>A0A388TLT6_9BACT</name>
<keyword evidence="3" id="KW-1185">Reference proteome</keyword>
<keyword evidence="1" id="KW-0472">Membrane</keyword>